<feature type="transmembrane region" description="Helical" evidence="1">
    <location>
        <begin position="104"/>
        <end position="123"/>
    </location>
</feature>
<feature type="transmembrane region" description="Helical" evidence="1">
    <location>
        <begin position="31"/>
        <end position="53"/>
    </location>
</feature>
<organism evidence="2 3">
    <name type="scientific">Mycolicibacterium pallens</name>
    <dbReference type="NCBI Taxonomy" id="370524"/>
    <lineage>
        <taxon>Bacteria</taxon>
        <taxon>Bacillati</taxon>
        <taxon>Actinomycetota</taxon>
        <taxon>Actinomycetes</taxon>
        <taxon>Mycobacteriales</taxon>
        <taxon>Mycobacteriaceae</taxon>
        <taxon>Mycolicibacterium</taxon>
    </lineage>
</organism>
<keyword evidence="1" id="KW-0472">Membrane</keyword>
<evidence type="ECO:0008006" key="4">
    <source>
        <dbReference type="Google" id="ProtNLM"/>
    </source>
</evidence>
<protein>
    <recommendedName>
        <fullName evidence="4">Integral membrane protein</fullName>
    </recommendedName>
</protein>
<name>A0ABX8VTE2_9MYCO</name>
<dbReference type="Proteomes" id="UP000825367">
    <property type="component" value="Chromosome"/>
</dbReference>
<feature type="transmembrane region" description="Helical" evidence="1">
    <location>
        <begin position="175"/>
        <end position="194"/>
    </location>
</feature>
<evidence type="ECO:0000313" key="3">
    <source>
        <dbReference type="Proteomes" id="UP000825367"/>
    </source>
</evidence>
<accession>A0ABX8VTE2</accession>
<dbReference type="RefSeq" id="WP_220046426.1">
    <property type="nucleotide sequence ID" value="NZ_BAAAVX010000042.1"/>
</dbReference>
<feature type="transmembrane region" description="Helical" evidence="1">
    <location>
        <begin position="129"/>
        <end position="154"/>
    </location>
</feature>
<feature type="transmembrane region" description="Helical" evidence="1">
    <location>
        <begin position="200"/>
        <end position="220"/>
    </location>
</feature>
<proteinExistence type="predicted"/>
<reference evidence="2 3" key="1">
    <citation type="submission" date="2021-07" db="EMBL/GenBank/DDBJ databases">
        <title>Whole genome sequencing of non-tuberculosis mycobacteria type-strains.</title>
        <authorList>
            <person name="Igarashi Y."/>
            <person name="Osugi A."/>
            <person name="Mitarai S."/>
        </authorList>
    </citation>
    <scope>NUCLEOTIDE SEQUENCE [LARGE SCALE GENOMIC DNA]</scope>
    <source>
        <strain evidence="2 3">JCM 16370</strain>
    </source>
</reference>
<feature type="transmembrane region" description="Helical" evidence="1">
    <location>
        <begin position="326"/>
        <end position="343"/>
    </location>
</feature>
<dbReference type="EMBL" id="CP080333">
    <property type="protein sequence ID" value="QYL19493.1"/>
    <property type="molecule type" value="Genomic_DNA"/>
</dbReference>
<feature type="transmembrane region" description="Helical" evidence="1">
    <location>
        <begin position="277"/>
        <end position="296"/>
    </location>
</feature>
<keyword evidence="3" id="KW-1185">Reference proteome</keyword>
<evidence type="ECO:0000256" key="1">
    <source>
        <dbReference type="SAM" id="Phobius"/>
    </source>
</evidence>
<sequence length="381" mass="40686">MTSPDRYAEERWFLVRGLPAVVRRGTLLRRVWGRSAPALAGVAVFAANSILVVTLSGKHTIDIDGRPTVAEGFLLALVVLVLPVAALVGWLVSRIDSPLRRVVAANVALAVTILGCVFGGPSPRITVNLAMAAIAIAAIVVATASGIGSIAGWAARDTMSNLALASGMFVRALPVVLLTFLVFFNTYVWLMAAIVSRGRLWLAIGFLFAIAAAFLVSSTLERVRPILDETEAAPEDAERLAGTPFEGIADEPGVDPLSHPERANVVFVVAASQVGQVLTVALATGAIFFVLGLIVLSPPLLASWTRDSGSNDGHILGMTLPVPDPLIQTTMMLTAITFMYLAAKAVTDKEYRAQFLDPLLDNLRLTLVARDRYRQSRQARP</sequence>
<feature type="transmembrane region" description="Helical" evidence="1">
    <location>
        <begin position="73"/>
        <end position="92"/>
    </location>
</feature>
<keyword evidence="1" id="KW-0812">Transmembrane</keyword>
<keyword evidence="1" id="KW-1133">Transmembrane helix</keyword>
<evidence type="ECO:0000313" key="2">
    <source>
        <dbReference type="EMBL" id="QYL19493.1"/>
    </source>
</evidence>
<gene>
    <name evidence="2" type="ORF">K0O64_13995</name>
</gene>